<dbReference type="PRINTS" id="PR00332">
    <property type="entry name" value="HISTRIAD"/>
</dbReference>
<proteinExistence type="predicted"/>
<evidence type="ECO:0000256" key="1">
    <source>
        <dbReference type="PIRSR" id="PIRSR601310-1"/>
    </source>
</evidence>
<organism evidence="5 6">
    <name type="scientific">Bordetella bronchiseptica 253</name>
    <dbReference type="NCBI Taxonomy" id="568707"/>
    <lineage>
        <taxon>Bacteria</taxon>
        <taxon>Pseudomonadati</taxon>
        <taxon>Pseudomonadota</taxon>
        <taxon>Betaproteobacteria</taxon>
        <taxon>Burkholderiales</taxon>
        <taxon>Alcaligenaceae</taxon>
        <taxon>Bordetella</taxon>
    </lineage>
</organism>
<dbReference type="KEGG" id="bbh:BN112_3568"/>
<dbReference type="InterPro" id="IPR001310">
    <property type="entry name" value="Histidine_triad_HIT"/>
</dbReference>
<evidence type="ECO:0000313" key="5">
    <source>
        <dbReference type="EMBL" id="CCJ55482.1"/>
    </source>
</evidence>
<dbReference type="GO" id="GO:0003824">
    <property type="term" value="F:catalytic activity"/>
    <property type="evidence" value="ECO:0007669"/>
    <property type="project" value="InterPro"/>
</dbReference>
<dbReference type="PANTHER" id="PTHR23089">
    <property type="entry name" value="HISTIDINE TRIAD HIT PROTEIN"/>
    <property type="match status" value="1"/>
</dbReference>
<gene>
    <name evidence="5" type="ORF">BN112_3568</name>
</gene>
<dbReference type="AlphaFoldDB" id="A0A0C6PAR4"/>
<dbReference type="InterPro" id="IPR019808">
    <property type="entry name" value="Histidine_triad_CS"/>
</dbReference>
<name>A0A0C6PAR4_BORBO</name>
<dbReference type="Proteomes" id="UP000007564">
    <property type="component" value="Chromosome"/>
</dbReference>
<evidence type="ECO:0000256" key="3">
    <source>
        <dbReference type="PROSITE-ProRule" id="PRU00464"/>
    </source>
</evidence>
<dbReference type="OrthoDB" id="9784774at2"/>
<dbReference type="PROSITE" id="PS51084">
    <property type="entry name" value="HIT_2"/>
    <property type="match status" value="1"/>
</dbReference>
<dbReference type="InterPro" id="IPR011146">
    <property type="entry name" value="HIT-like"/>
</dbReference>
<accession>A0A0C6PAR4</accession>
<protein>
    <submittedName>
        <fullName evidence="5">MttA/Hcf106 family protein</fullName>
    </submittedName>
</protein>
<sequence>MSDNCIFCKIARGEIPAKKVFEDDEFVAFHDINPAAPVHLLLIPRRHVVSLQDIAEGDAGWLGRMTVLASRLAAGNGCNPGPDGGFRLMANSGAEGGQEVPHLHFHILGGPRPWKGRVAPAA</sequence>
<evidence type="ECO:0000256" key="2">
    <source>
        <dbReference type="PIRSR" id="PIRSR601310-3"/>
    </source>
</evidence>
<dbReference type="PROSITE" id="PS00892">
    <property type="entry name" value="HIT_1"/>
    <property type="match status" value="1"/>
</dbReference>
<evidence type="ECO:0000313" key="6">
    <source>
        <dbReference type="Proteomes" id="UP000007564"/>
    </source>
</evidence>
<dbReference type="HOGENOM" id="CLU_056776_8_1_4"/>
<dbReference type="GeneID" id="69599997"/>
<dbReference type="Gene3D" id="3.30.428.10">
    <property type="entry name" value="HIT-like"/>
    <property type="match status" value="1"/>
</dbReference>
<dbReference type="RefSeq" id="WP_003815807.1">
    <property type="nucleotide sequence ID" value="NC_019382.1"/>
</dbReference>
<dbReference type="CDD" id="cd01276">
    <property type="entry name" value="PKCI_related"/>
    <property type="match status" value="1"/>
</dbReference>
<feature type="short sequence motif" description="Histidine triad motif" evidence="2 3">
    <location>
        <begin position="102"/>
        <end position="106"/>
    </location>
</feature>
<evidence type="ECO:0000259" key="4">
    <source>
        <dbReference type="PROSITE" id="PS51084"/>
    </source>
</evidence>
<dbReference type="Pfam" id="PF11969">
    <property type="entry name" value="DcpS_C"/>
    <property type="match status" value="1"/>
</dbReference>
<dbReference type="EMBL" id="HE965806">
    <property type="protein sequence ID" value="CCJ55482.1"/>
    <property type="molecule type" value="Genomic_DNA"/>
</dbReference>
<feature type="domain" description="HIT" evidence="4">
    <location>
        <begin position="6"/>
        <end position="120"/>
    </location>
</feature>
<dbReference type="SUPFAM" id="SSF54197">
    <property type="entry name" value="HIT-like"/>
    <property type="match status" value="1"/>
</dbReference>
<dbReference type="InterPro" id="IPR036265">
    <property type="entry name" value="HIT-like_sf"/>
</dbReference>
<reference evidence="5 6" key="1">
    <citation type="journal article" date="2012" name="BMC Genomics">
        <title>Comparative genomics of the classical Bordetella subspecies: the evolution and exchange of virulence-associated diversity amongst closely related pathogens.</title>
        <authorList>
            <person name="Park J."/>
            <person name="Zhang Y."/>
            <person name="Buboltz A.M."/>
            <person name="Zhang X."/>
            <person name="Schuster S.C."/>
            <person name="Ahuja U."/>
            <person name="Liu M."/>
            <person name="Miller J.F."/>
            <person name="Sebaihia M."/>
            <person name="Bentley S.D."/>
            <person name="Parkhill J."/>
            <person name="Harvill E.T."/>
        </authorList>
    </citation>
    <scope>NUCLEOTIDE SEQUENCE [LARGE SCALE GENOMIC DNA]</scope>
    <source>
        <strain evidence="5 6">253</strain>
    </source>
</reference>
<feature type="active site" description="Tele-AMP-histidine intermediate" evidence="1">
    <location>
        <position position="104"/>
    </location>
</feature>